<proteinExistence type="predicted"/>
<dbReference type="Proteomes" id="UP000033423">
    <property type="component" value="Unassembled WGS sequence"/>
</dbReference>
<comment type="caution">
    <text evidence="1">The sequence shown here is derived from an EMBL/GenBank/DDBJ whole genome shotgun (WGS) entry which is preliminary data.</text>
</comment>
<dbReference type="AlphaFoldDB" id="A0A0F3GUT7"/>
<protein>
    <submittedName>
        <fullName evidence="1">Uncharacterized protein</fullName>
    </submittedName>
</protein>
<accession>A0A0F3GUT7</accession>
<evidence type="ECO:0000313" key="2">
    <source>
        <dbReference type="Proteomes" id="UP000033423"/>
    </source>
</evidence>
<gene>
    <name evidence="1" type="ORF">MBAV_002154</name>
</gene>
<feature type="non-terminal residue" evidence="1">
    <location>
        <position position="1"/>
    </location>
</feature>
<organism evidence="1 2">
    <name type="scientific">Candidatus Magnetobacterium bavaricum</name>
    <dbReference type="NCBI Taxonomy" id="29290"/>
    <lineage>
        <taxon>Bacteria</taxon>
        <taxon>Pseudomonadati</taxon>
        <taxon>Nitrospirota</taxon>
        <taxon>Thermodesulfovibrionia</taxon>
        <taxon>Thermodesulfovibrionales</taxon>
        <taxon>Candidatus Magnetobacteriaceae</taxon>
        <taxon>Candidatus Magnetobacterium</taxon>
    </lineage>
</organism>
<evidence type="ECO:0000313" key="1">
    <source>
        <dbReference type="EMBL" id="KJU85651.1"/>
    </source>
</evidence>
<keyword evidence="2" id="KW-1185">Reference proteome</keyword>
<dbReference type="EMBL" id="LACI01000926">
    <property type="protein sequence ID" value="KJU85651.1"/>
    <property type="molecule type" value="Genomic_DNA"/>
</dbReference>
<sequence>KDLSLEDACELFYGSKQYSPFQFTRAIAEADVTKALEIFRGLQEHSEPFVLLGAINWEITKLPLPPKIALRCYELLSDADIQVRANPDYPFEALIAGLCNALKRNGKSAR</sequence>
<reference evidence="1 2" key="1">
    <citation type="submission" date="2015-02" db="EMBL/GenBank/DDBJ databases">
        <title>Single-cell genomics of uncultivated deep-branching MTB reveals a conserved set of magnetosome genes.</title>
        <authorList>
            <person name="Kolinko S."/>
            <person name="Richter M."/>
            <person name="Glockner F.O."/>
            <person name="Brachmann A."/>
            <person name="Schuler D."/>
        </authorList>
    </citation>
    <scope>NUCLEOTIDE SEQUENCE [LARGE SCALE GENOMIC DNA]</scope>
    <source>
        <strain evidence="1">TM-1</strain>
    </source>
</reference>
<name>A0A0F3GUT7_9BACT</name>
<dbReference type="Gene3D" id="1.20.272.10">
    <property type="match status" value="1"/>
</dbReference>